<dbReference type="PATRIC" id="fig|740709.3.peg.2567"/>
<dbReference type="Proteomes" id="UP000014115">
    <property type="component" value="Unassembled WGS sequence"/>
</dbReference>
<dbReference type="OrthoDB" id="6265118at2"/>
<dbReference type="AlphaFoldDB" id="K2JYR2"/>
<evidence type="ECO:0000313" key="2">
    <source>
        <dbReference type="Proteomes" id="UP000014115"/>
    </source>
</evidence>
<organism evidence="1 2">
    <name type="scientific">Idiomarina xiamenensis 10-D-4</name>
    <dbReference type="NCBI Taxonomy" id="740709"/>
    <lineage>
        <taxon>Bacteria</taxon>
        <taxon>Pseudomonadati</taxon>
        <taxon>Pseudomonadota</taxon>
        <taxon>Gammaproteobacteria</taxon>
        <taxon>Alteromonadales</taxon>
        <taxon>Idiomarinaceae</taxon>
        <taxon>Idiomarina</taxon>
    </lineage>
</organism>
<reference evidence="1 2" key="1">
    <citation type="journal article" date="2012" name="J. Bacteriol.">
        <title>Genome Sequence of Idiomarina xiamenensis Type Strain 10-D-4.</title>
        <authorList>
            <person name="Lai Q."/>
            <person name="Wang L."/>
            <person name="Wang W."/>
            <person name="Shao Z."/>
        </authorList>
    </citation>
    <scope>NUCLEOTIDE SEQUENCE [LARGE SCALE GENOMIC DNA]</scope>
    <source>
        <strain evidence="1 2">10-D-4</strain>
    </source>
</reference>
<keyword evidence="2" id="KW-1185">Reference proteome</keyword>
<sequence>MAFKLKTGPITAEATITVHHPADGEITFTGKFQILKQSQYQTLVQGKKDDFQIIREVMIGWSGVTDEDGRDKPFTSDALSELCAYSFVRTGIMRAYTDLHVGLSAPKN</sequence>
<evidence type="ECO:0000313" key="1">
    <source>
        <dbReference type="EMBL" id="EKE79722.1"/>
    </source>
</evidence>
<proteinExistence type="predicted"/>
<comment type="caution">
    <text evidence="1">The sequence shown here is derived from an EMBL/GenBank/DDBJ whole genome shotgun (WGS) entry which is preliminary data.</text>
</comment>
<name>K2JYR2_9GAMM</name>
<dbReference type="STRING" id="740709.A10D4_12719"/>
<dbReference type="EMBL" id="AMRG01000022">
    <property type="protein sequence ID" value="EKE79722.1"/>
    <property type="molecule type" value="Genomic_DNA"/>
</dbReference>
<dbReference type="RefSeq" id="WP_008489965.1">
    <property type="nucleotide sequence ID" value="NZ_AMRG01000022.1"/>
</dbReference>
<protein>
    <recommendedName>
        <fullName evidence="3">Phage protein</fullName>
    </recommendedName>
</protein>
<accession>K2JYR2</accession>
<evidence type="ECO:0008006" key="3">
    <source>
        <dbReference type="Google" id="ProtNLM"/>
    </source>
</evidence>
<gene>
    <name evidence="1" type="ORF">A10D4_12719</name>
</gene>